<feature type="transmembrane region" description="Helical" evidence="1">
    <location>
        <begin position="51"/>
        <end position="70"/>
    </location>
</feature>
<evidence type="ECO:0000313" key="2">
    <source>
        <dbReference type="EMBL" id="MBR0673840.1"/>
    </source>
</evidence>
<name>A0A9X9X361_9PROT</name>
<dbReference type="Pfam" id="PF10003">
    <property type="entry name" value="DUF2244"/>
    <property type="match status" value="1"/>
</dbReference>
<dbReference type="InterPro" id="IPR019253">
    <property type="entry name" value="DUF2244_TM"/>
</dbReference>
<accession>A0A9X9X361</accession>
<reference evidence="2" key="1">
    <citation type="submission" date="2020-01" db="EMBL/GenBank/DDBJ databases">
        <authorList>
            <person name="Rat A."/>
        </authorList>
    </citation>
    <scope>NUCLEOTIDE SEQUENCE</scope>
    <source>
        <strain evidence="2">LMG 31231</strain>
    </source>
</reference>
<keyword evidence="1" id="KW-0472">Membrane</keyword>
<keyword evidence="1" id="KW-0812">Transmembrane</keyword>
<dbReference type="Proteomes" id="UP001138751">
    <property type="component" value="Unassembled WGS sequence"/>
</dbReference>
<sequence length="170" mass="18188">MAAPADQILFQAICTPPRSFTRGGFRVLAALLCGFTGLVAGLLLALGAWPIVPFLGLEVGLALGLVVLHARGAARAMEVLLLTPGRLSIARTDARGRQEEVVLDPYWARLTYEEDPAHAGVLRLASRGLAVEIGRDLSAEEKAALNDALAAALARARRPDFDNPQLRDDR</sequence>
<dbReference type="RefSeq" id="WP_211864241.1">
    <property type="nucleotide sequence ID" value="NZ_JAAEDM010000093.1"/>
</dbReference>
<dbReference type="EMBL" id="JAAEDM010000093">
    <property type="protein sequence ID" value="MBR0673840.1"/>
    <property type="molecule type" value="Genomic_DNA"/>
</dbReference>
<gene>
    <name evidence="2" type="ORF">GXW76_21900</name>
</gene>
<dbReference type="PIRSF" id="PIRSF032162">
    <property type="entry name" value="UCP032162_imp"/>
    <property type="match status" value="1"/>
</dbReference>
<evidence type="ECO:0000313" key="3">
    <source>
        <dbReference type="Proteomes" id="UP001138751"/>
    </source>
</evidence>
<reference evidence="2" key="2">
    <citation type="journal article" date="2021" name="Syst. Appl. Microbiol.">
        <title>Roseomonas hellenica sp. nov., isolated from roots of wild-growing Alkanna tinctoria.</title>
        <authorList>
            <person name="Rat A."/>
            <person name="Naranjo H.D."/>
            <person name="Lebbe L."/>
            <person name="Cnockaert M."/>
            <person name="Krigas N."/>
            <person name="Grigoriadou K."/>
            <person name="Maloupa E."/>
            <person name="Willems A."/>
        </authorList>
    </citation>
    <scope>NUCLEOTIDE SEQUENCE</scope>
    <source>
        <strain evidence="2">LMG 31231</strain>
    </source>
</reference>
<evidence type="ECO:0000256" key="1">
    <source>
        <dbReference type="SAM" id="Phobius"/>
    </source>
</evidence>
<feature type="transmembrane region" description="Helical" evidence="1">
    <location>
        <begin position="27"/>
        <end position="45"/>
    </location>
</feature>
<dbReference type="AlphaFoldDB" id="A0A9X9X361"/>
<keyword evidence="1" id="KW-1133">Transmembrane helix</keyword>
<proteinExistence type="predicted"/>
<dbReference type="InterPro" id="IPR016990">
    <property type="entry name" value="UCP032162_TM"/>
</dbReference>
<organism evidence="2 3">
    <name type="scientific">Neoroseomonas soli</name>
    <dbReference type="NCBI Taxonomy" id="1081025"/>
    <lineage>
        <taxon>Bacteria</taxon>
        <taxon>Pseudomonadati</taxon>
        <taxon>Pseudomonadota</taxon>
        <taxon>Alphaproteobacteria</taxon>
        <taxon>Acetobacterales</taxon>
        <taxon>Acetobacteraceae</taxon>
        <taxon>Neoroseomonas</taxon>
    </lineage>
</organism>
<protein>
    <submittedName>
        <fullName evidence="2">DUF2244 domain-containing protein</fullName>
    </submittedName>
</protein>
<keyword evidence="3" id="KW-1185">Reference proteome</keyword>
<comment type="caution">
    <text evidence="2">The sequence shown here is derived from an EMBL/GenBank/DDBJ whole genome shotgun (WGS) entry which is preliminary data.</text>
</comment>